<geneLocation type="plasmid" evidence="2 3">
    <name>unnamed</name>
</geneLocation>
<accession>A0AA47KNI4</accession>
<organism evidence="2 3">
    <name type="scientific">Salinivibrio kushneri</name>
    <dbReference type="NCBI Taxonomy" id="1908198"/>
    <lineage>
        <taxon>Bacteria</taxon>
        <taxon>Pseudomonadati</taxon>
        <taxon>Pseudomonadota</taxon>
        <taxon>Gammaproteobacteria</taxon>
        <taxon>Vibrionales</taxon>
        <taxon>Vibrionaceae</taxon>
        <taxon>Salinivibrio</taxon>
    </lineage>
</organism>
<dbReference type="Proteomes" id="UP001164748">
    <property type="component" value="Plasmid unnamed"/>
</dbReference>
<proteinExistence type="predicted"/>
<keyword evidence="2" id="KW-0614">Plasmid</keyword>
<feature type="signal peptide" evidence="1">
    <location>
        <begin position="1"/>
        <end position="21"/>
    </location>
</feature>
<reference evidence="2" key="1">
    <citation type="submission" date="2022-09" db="EMBL/GenBank/DDBJ databases">
        <authorList>
            <person name="Li Z.-J."/>
        </authorList>
    </citation>
    <scope>NUCLEOTIDE SEQUENCE</scope>
    <source>
        <strain evidence="2">TGB11</strain>
        <plasmid evidence="2">unnamed</plasmid>
    </source>
</reference>
<protein>
    <recommendedName>
        <fullName evidence="4">Chalcone isomerase domain-containing protein</fullName>
    </recommendedName>
</protein>
<dbReference type="AlphaFoldDB" id="A0AA47KNI4"/>
<evidence type="ECO:0008006" key="4">
    <source>
        <dbReference type="Google" id="ProtNLM"/>
    </source>
</evidence>
<name>A0AA47KNI4_9GAMM</name>
<evidence type="ECO:0000313" key="3">
    <source>
        <dbReference type="Proteomes" id="UP001164748"/>
    </source>
</evidence>
<gene>
    <name evidence="2" type="ORF">N8M53_15580</name>
</gene>
<keyword evidence="1" id="KW-0732">Signal</keyword>
<dbReference type="RefSeq" id="WP_269580257.1">
    <property type="nucleotide sequence ID" value="NZ_CP114589.1"/>
</dbReference>
<feature type="chain" id="PRO_5041370662" description="Chalcone isomerase domain-containing protein" evidence="1">
    <location>
        <begin position="22"/>
        <end position="177"/>
    </location>
</feature>
<sequence length="177" mass="20449">MKKWMKHLVLLLAFATPYATMGATSSSMTWQSWPQVGEATLTWGWWTIYQSSLRSPTGRYQAQAPHALVITYARDISDQRLMKATNDQWEHLGFSEAQRTRWQQALDNAWGEITEGDRLAFVRHEQKGVFYAQPKGKDWEETLTVKDIELADAFLAIWLSEDTDYPDHRRALLGETP</sequence>
<dbReference type="EMBL" id="CP114589">
    <property type="protein sequence ID" value="WBA10225.1"/>
    <property type="molecule type" value="Genomic_DNA"/>
</dbReference>
<evidence type="ECO:0000256" key="1">
    <source>
        <dbReference type="SAM" id="SignalP"/>
    </source>
</evidence>
<evidence type="ECO:0000313" key="2">
    <source>
        <dbReference type="EMBL" id="WBA10225.1"/>
    </source>
</evidence>